<sequence length="475" mass="49700">MNRLFGQPLNVVNCGLSSFADNLRLAGGEVSHVNWQPPALGDVAAGLDLAWLMRHPLVEQANETAFARYLEAQPVLADIVTASEAIGAMSARKLILHSGPPIAWNDMCGPVKGAIIGAVMLEGWAADHGAAERLILDGKVDLEPCHHHQAVGPMAGIISPSMPLIVVENKTNGHRTYSNLNEGLGKVLRFGANSAEVLDRLRWMKATLAPALKAALAVSGEIELKPLMAQALHMGDEVHNRNSAATGLFIKRIVPALLGTQLPLAQIRDVSAAIIANDHFFLNISMAACKAMMDAATDVPFSSMVTVMARNGVNFGIRLSGTGNRWFQAKANPVEGLFFPGYGVADAAADLGDSAITETAGVGGFAMASSPAIVKFVGGTPADATANSRRMQAITLGGNPAFTLPALNFAPTAAGIDARKVADRGILPVINTGIAHKEAGVGQIGAGITTAPMECFVEAIRALAETVQQHSRQAS</sequence>
<dbReference type="Gene3D" id="3.90.1710.10">
    <property type="entry name" value="Enterococcus faecalis V583 domain"/>
    <property type="match status" value="1"/>
</dbReference>
<gene>
    <name evidence="1" type="ORF">AWB80_02751</name>
</gene>
<dbReference type="InterPro" id="IPR009499">
    <property type="entry name" value="AllG-like"/>
</dbReference>
<dbReference type="Gene3D" id="3.40.50.720">
    <property type="entry name" value="NAD(P)-binding Rossmann-like Domain"/>
    <property type="match status" value="1"/>
</dbReference>
<dbReference type="RefSeq" id="WP_061175223.1">
    <property type="nucleotide sequence ID" value="NZ_FCOE02000007.1"/>
</dbReference>
<reference evidence="1" key="1">
    <citation type="submission" date="2016-01" db="EMBL/GenBank/DDBJ databases">
        <authorList>
            <person name="Peeters C."/>
        </authorList>
    </citation>
    <scope>NUCLEOTIDE SEQUENCE [LARGE SCALE GENOMIC DNA]</scope>
    <source>
        <strain evidence="1">LMG 29323</strain>
    </source>
</reference>
<dbReference type="Proteomes" id="UP000054911">
    <property type="component" value="Unassembled WGS sequence"/>
</dbReference>
<dbReference type="OrthoDB" id="6193532at2"/>
<evidence type="ECO:0000313" key="1">
    <source>
        <dbReference type="EMBL" id="SAK62205.1"/>
    </source>
</evidence>
<dbReference type="AlphaFoldDB" id="A0A158AWS1"/>
<accession>A0A158AWS1</accession>
<protein>
    <recommendedName>
        <fullName evidence="3">DUF1116 domain-containing protein</fullName>
    </recommendedName>
</protein>
<comment type="caution">
    <text evidence="1">The sequence shown here is derived from an EMBL/GenBank/DDBJ whole genome shotgun (WGS) entry which is preliminary data.</text>
</comment>
<dbReference type="Pfam" id="PF06545">
    <property type="entry name" value="AllG"/>
    <property type="match status" value="1"/>
</dbReference>
<dbReference type="STRING" id="1777141.AWB80_02751"/>
<dbReference type="InterPro" id="IPR024033">
    <property type="entry name" value="OXTCase_su_AllG_h-dom"/>
</dbReference>
<dbReference type="EMBL" id="FCOE02000007">
    <property type="protein sequence ID" value="SAK62205.1"/>
    <property type="molecule type" value="Genomic_DNA"/>
</dbReference>
<dbReference type="Gene3D" id="3.90.1700.10">
    <property type="entry name" value="v583 domain like"/>
    <property type="match status" value="1"/>
</dbReference>
<proteinExistence type="predicted"/>
<keyword evidence="2" id="KW-1185">Reference proteome</keyword>
<name>A0A158AWS1_9BURK</name>
<evidence type="ECO:0008006" key="3">
    <source>
        <dbReference type="Google" id="ProtNLM"/>
    </source>
</evidence>
<evidence type="ECO:0000313" key="2">
    <source>
        <dbReference type="Proteomes" id="UP000054911"/>
    </source>
</evidence>
<dbReference type="Gene3D" id="1.10.10.660">
    <property type="entry name" value="conserved protein of unknown function from Enterococcus faecalis V583"/>
    <property type="match status" value="1"/>
</dbReference>
<organism evidence="1 2">
    <name type="scientific">Caballeronia pedi</name>
    <dbReference type="NCBI Taxonomy" id="1777141"/>
    <lineage>
        <taxon>Bacteria</taxon>
        <taxon>Pseudomonadati</taxon>
        <taxon>Pseudomonadota</taxon>
        <taxon>Betaproteobacteria</taxon>
        <taxon>Burkholderiales</taxon>
        <taxon>Burkholderiaceae</taxon>
        <taxon>Caballeronia</taxon>
    </lineage>
</organism>